<dbReference type="PANTHER" id="PTHR30595">
    <property type="entry name" value="GLPR-RELATED TRANSCRIPTIONAL REPRESSOR"/>
    <property type="match status" value="1"/>
</dbReference>
<name>A0ABP7A0W8_9ACTN</name>
<dbReference type="InterPro" id="IPR038475">
    <property type="entry name" value="RecG_C_sf"/>
</dbReference>
<feature type="domain" description="Schlafen AlbA-2" evidence="2">
    <location>
        <begin position="23"/>
        <end position="149"/>
    </location>
</feature>
<feature type="region of interest" description="Disordered" evidence="1">
    <location>
        <begin position="549"/>
        <end position="571"/>
    </location>
</feature>
<sequence>MKLDPVGEALQRVFDGARASSVETETLDFKRDPHTVSGRGAPGNPFARLVEELVDSVVCFANAGGGRIVLGVDDKTPGPDAFLGTQVDATALRDRIYGNTRPQLTVPIEEIAFNGSRLLVITVPEAMDLVTDGKGKALKREGADCRPMSEDARRTIAHQRRNPDLTARPSDRTWADIDPTAMSRARDLLAQLVDLRSQMADLDDRSLLRALNVLDRDDRLLTAGEILFCEPSQHVLDVLTRPAAGAEPSVRRLRQPLVLLLPAALEITRSAIDPEVAHIALPGGQEIALPDLSPIAADEAVTNALVHRDYARPERVVLDHSPNALHVWSPGALPFGVTEDRLLSTVSTPRNPTLMAAMQQLGLAERASRGIDRMFREQVRVGQEVPGIRTDEFSVEVYFTSRAPNRAFAGYVATLPRDLRDNVDVMLALTSLCQRPTINVKDGARLLQVSDAEAKDRLDALATGKGALIERDGDSRRGVRWRLRQSTASALGTAVQHRARAGSARPRVEAHLREYGWITNKTIRNMFDLDVQQATQMLNDLRAANVVIKDPDGPQRGPSIRWLPAKTSTAR</sequence>
<dbReference type="Gene3D" id="3.30.950.30">
    <property type="entry name" value="Schlafen, AAA domain"/>
    <property type="match status" value="1"/>
</dbReference>
<dbReference type="RefSeq" id="WP_344805190.1">
    <property type="nucleotide sequence ID" value="NZ_BAABAB010000017.1"/>
</dbReference>
<dbReference type="Pfam" id="PF13749">
    <property type="entry name" value="HATPase_c_4"/>
    <property type="match status" value="1"/>
</dbReference>
<evidence type="ECO:0000313" key="4">
    <source>
        <dbReference type="Proteomes" id="UP001501490"/>
    </source>
</evidence>
<dbReference type="Gene3D" id="6.10.10.130">
    <property type="match status" value="1"/>
</dbReference>
<evidence type="ECO:0000259" key="2">
    <source>
        <dbReference type="Pfam" id="PF04326"/>
    </source>
</evidence>
<evidence type="ECO:0000313" key="3">
    <source>
        <dbReference type="EMBL" id="GAA3622677.1"/>
    </source>
</evidence>
<dbReference type="GO" id="GO:0005524">
    <property type="term" value="F:ATP binding"/>
    <property type="evidence" value="ECO:0007669"/>
    <property type="project" value="UniProtKB-KW"/>
</dbReference>
<organism evidence="3 4">
    <name type="scientific">Microlunatus ginsengisoli</name>
    <dbReference type="NCBI Taxonomy" id="363863"/>
    <lineage>
        <taxon>Bacteria</taxon>
        <taxon>Bacillati</taxon>
        <taxon>Actinomycetota</taxon>
        <taxon>Actinomycetes</taxon>
        <taxon>Propionibacteriales</taxon>
        <taxon>Propionibacteriaceae</taxon>
        <taxon>Microlunatus</taxon>
    </lineage>
</organism>
<dbReference type="Gene3D" id="3.30.565.60">
    <property type="match status" value="1"/>
</dbReference>
<accession>A0ABP7A0W8</accession>
<dbReference type="Pfam" id="PF04326">
    <property type="entry name" value="SLFN_AlbA_2"/>
    <property type="match status" value="1"/>
</dbReference>
<dbReference type="Proteomes" id="UP001501490">
    <property type="component" value="Unassembled WGS sequence"/>
</dbReference>
<comment type="caution">
    <text evidence="3">The sequence shown here is derived from an EMBL/GenBank/DDBJ whole genome shotgun (WGS) entry which is preliminary data.</text>
</comment>
<dbReference type="InterPro" id="IPR007421">
    <property type="entry name" value="Schlafen_AlbA_2_dom"/>
</dbReference>
<reference evidence="4" key="1">
    <citation type="journal article" date="2019" name="Int. J. Syst. Evol. Microbiol.">
        <title>The Global Catalogue of Microorganisms (GCM) 10K type strain sequencing project: providing services to taxonomists for standard genome sequencing and annotation.</title>
        <authorList>
            <consortium name="The Broad Institute Genomics Platform"/>
            <consortium name="The Broad Institute Genome Sequencing Center for Infectious Disease"/>
            <person name="Wu L."/>
            <person name="Ma J."/>
        </authorList>
    </citation>
    <scope>NUCLEOTIDE SEQUENCE [LARGE SCALE GENOMIC DNA]</scope>
    <source>
        <strain evidence="4">JCM 16929</strain>
    </source>
</reference>
<keyword evidence="4" id="KW-1185">Reference proteome</keyword>
<keyword evidence="3" id="KW-0547">Nucleotide-binding</keyword>
<dbReference type="InterPro" id="IPR038461">
    <property type="entry name" value="Schlafen_AlbA_2_dom_sf"/>
</dbReference>
<dbReference type="EMBL" id="BAABAB010000017">
    <property type="protein sequence ID" value="GAA3622677.1"/>
    <property type="molecule type" value="Genomic_DNA"/>
</dbReference>
<protein>
    <submittedName>
        <fullName evidence="3">ATP-binding protein</fullName>
    </submittedName>
</protein>
<dbReference type="PANTHER" id="PTHR30595:SF6">
    <property type="entry name" value="SCHLAFEN ALBA-2 DOMAIN-CONTAINING PROTEIN"/>
    <property type="match status" value="1"/>
</dbReference>
<evidence type="ECO:0000256" key="1">
    <source>
        <dbReference type="SAM" id="MobiDB-lite"/>
    </source>
</evidence>
<gene>
    <name evidence="3" type="ORF">GCM10022236_26330</name>
</gene>
<proteinExistence type="predicted"/>
<keyword evidence="3" id="KW-0067">ATP-binding</keyword>